<organism evidence="3 4">
    <name type="scientific">Caldovatus sediminis</name>
    <dbReference type="NCBI Taxonomy" id="2041189"/>
    <lineage>
        <taxon>Bacteria</taxon>
        <taxon>Pseudomonadati</taxon>
        <taxon>Pseudomonadota</taxon>
        <taxon>Alphaproteobacteria</taxon>
        <taxon>Acetobacterales</taxon>
        <taxon>Roseomonadaceae</taxon>
        <taxon>Caldovatus</taxon>
    </lineage>
</organism>
<keyword evidence="2" id="KW-0732">Signal</keyword>
<name>A0A8J2Z8T8_9PROT</name>
<dbReference type="Proteomes" id="UP000597507">
    <property type="component" value="Unassembled WGS sequence"/>
</dbReference>
<proteinExistence type="predicted"/>
<feature type="compositionally biased region" description="Pro residues" evidence="1">
    <location>
        <begin position="382"/>
        <end position="407"/>
    </location>
</feature>
<evidence type="ECO:0000313" key="4">
    <source>
        <dbReference type="Proteomes" id="UP000597507"/>
    </source>
</evidence>
<feature type="signal peptide" evidence="2">
    <location>
        <begin position="1"/>
        <end position="22"/>
    </location>
</feature>
<reference evidence="3 4" key="1">
    <citation type="journal article" date="2014" name="Int. J. Syst. Evol. Microbiol.">
        <title>Complete genome sequence of Corynebacterium casei LMG S-19264T (=DSM 44701T), isolated from a smear-ripened cheese.</title>
        <authorList>
            <consortium name="US DOE Joint Genome Institute (JGI-PGF)"/>
            <person name="Walter F."/>
            <person name="Albersmeier A."/>
            <person name="Kalinowski J."/>
            <person name="Ruckert C."/>
        </authorList>
    </citation>
    <scope>NUCLEOTIDE SEQUENCE [LARGE SCALE GENOMIC DNA]</scope>
    <source>
        <strain evidence="3 4">CGMCC 1.16330</strain>
    </source>
</reference>
<evidence type="ECO:0000313" key="3">
    <source>
        <dbReference type="EMBL" id="GGG21981.1"/>
    </source>
</evidence>
<dbReference type="Pfam" id="PF05787">
    <property type="entry name" value="PhoX"/>
    <property type="match status" value="1"/>
</dbReference>
<sequence length="524" mass="53844">MIGRRAALAGVAALAAAAPARAQLAPAPLPVMPGDTVLGPHERLLMLAWGDRVAYDAPPWDPYRPSAEAAEAQFGWDARIAALIEPPPATDGIPRAVLAVAHPTVEPRMAFPDGRDRPEVAAAMQGASLINVMRQNGRWLVVEGGYQMRRLTGRTLCRLSGPLAEGLGPLGTPVTGLFGITGGAATPWGTLLLCEGEAAAWLARLGGGRDPARYGWVAELDPLDPLAVPAKRSALGRFAQGDAAAALARDGRAVVYLSDRRPGGFLFRFVSDAAATEPDALDRGTLFVARLEPAGGLRWLPLPAEAATWRDPVAVAGRLGASPFDTPSGLAADPRRARLFVACRGAQAAPGGPAGSVLEIVPAAGDHAAETGVVLTLLVGREPPPPPPPPRSVRGAPPPEPPPPAQPAMPDTLAMDPSGRRLWIGTDHGGVVGRQADGLYACEIEGPSRGEAVPIYGAPRAAAVGGAAVSPDGTALFTVARRPGAEPGASFGQPGTRWPAFDPALPPRTALLALTRRGGGTVGG</sequence>
<comment type="caution">
    <text evidence="3">The sequence shown here is derived from an EMBL/GenBank/DDBJ whole genome shotgun (WGS) entry which is preliminary data.</text>
</comment>
<keyword evidence="4" id="KW-1185">Reference proteome</keyword>
<dbReference type="PROSITE" id="PS51318">
    <property type="entry name" value="TAT"/>
    <property type="match status" value="1"/>
</dbReference>
<dbReference type="SUPFAM" id="SSF63829">
    <property type="entry name" value="Calcium-dependent phosphotriesterase"/>
    <property type="match status" value="1"/>
</dbReference>
<dbReference type="EMBL" id="BMKS01000002">
    <property type="protein sequence ID" value="GGG21981.1"/>
    <property type="molecule type" value="Genomic_DNA"/>
</dbReference>
<dbReference type="RefSeq" id="WP_188898649.1">
    <property type="nucleotide sequence ID" value="NZ_BMKS01000002.1"/>
</dbReference>
<dbReference type="InterPro" id="IPR008557">
    <property type="entry name" value="PhoX"/>
</dbReference>
<dbReference type="AlphaFoldDB" id="A0A8J2Z8T8"/>
<feature type="chain" id="PRO_5035265433" evidence="2">
    <location>
        <begin position="23"/>
        <end position="524"/>
    </location>
</feature>
<evidence type="ECO:0000256" key="2">
    <source>
        <dbReference type="SAM" id="SignalP"/>
    </source>
</evidence>
<feature type="region of interest" description="Disordered" evidence="1">
    <location>
        <begin position="378"/>
        <end position="419"/>
    </location>
</feature>
<accession>A0A8J2Z8T8</accession>
<dbReference type="PANTHER" id="PTHR35399">
    <property type="entry name" value="SLR8030 PROTEIN"/>
    <property type="match status" value="1"/>
</dbReference>
<dbReference type="PANTHER" id="PTHR35399:SF2">
    <property type="entry name" value="DUF839 DOMAIN-CONTAINING PROTEIN"/>
    <property type="match status" value="1"/>
</dbReference>
<evidence type="ECO:0000256" key="1">
    <source>
        <dbReference type="SAM" id="MobiDB-lite"/>
    </source>
</evidence>
<gene>
    <name evidence="3" type="ORF">GCM10010964_07690</name>
</gene>
<dbReference type="InterPro" id="IPR006311">
    <property type="entry name" value="TAT_signal"/>
</dbReference>
<protein>
    <submittedName>
        <fullName evidence="3">dTDP-glucose 4,6-dehydratase</fullName>
    </submittedName>
</protein>